<sequence>MIRGTVEEVDVLVVGAGPAGSNAAYHLARRGYDVLVIEEHDRIGYPVQCAGLVSQRVLDLAGSDRFVRRPVHGASVFGPSLGSIGFTAAEPRAYVIDRAGLDIYLADRAARAGARYSSSTRFDRALGPTNGRAHVELSSFGGEHREIAARLVLGADGVTSAVARAYGLRRPVEILPAFEAEFATSPGDPDRVEVYLGHDFAPGLFGWWIPDGAGGARVGIAADADGTSARVRFDRLLGHLERRFGQRLSNPTAYLVSGIPIGHVPRTHADGVLLVGDAAGQVKPLSGGGIFTGMRCAEIAAEVADGALRANDLSARVLSEYDRRWWGELGEEFDRALHLRRLFVRLSDADYDRLIDVLKESDVLGTIVAFGDIDFPTHVARRLLAQSPSLLRLLPKALGAWLAPGDRFAPALDPVRRK</sequence>
<dbReference type="InterPro" id="IPR002938">
    <property type="entry name" value="FAD-bd"/>
</dbReference>
<dbReference type="PANTHER" id="PTHR42685">
    <property type="entry name" value="GERANYLGERANYL DIPHOSPHATE REDUCTASE"/>
    <property type="match status" value="1"/>
</dbReference>
<evidence type="ECO:0000259" key="1">
    <source>
        <dbReference type="Pfam" id="PF01494"/>
    </source>
</evidence>
<dbReference type="SUPFAM" id="SSF51905">
    <property type="entry name" value="FAD/NAD(P)-binding domain"/>
    <property type="match status" value="1"/>
</dbReference>
<reference evidence="2" key="1">
    <citation type="submission" date="2013-08" db="EMBL/GenBank/DDBJ databases">
        <authorList>
            <person name="Mendez C."/>
            <person name="Richter M."/>
            <person name="Ferrer M."/>
            <person name="Sanchez J."/>
        </authorList>
    </citation>
    <scope>NUCLEOTIDE SEQUENCE</scope>
</reference>
<proteinExistence type="predicted"/>
<dbReference type="InterPro" id="IPR036188">
    <property type="entry name" value="FAD/NAD-bd_sf"/>
</dbReference>
<dbReference type="NCBIfam" id="TIGR02032">
    <property type="entry name" value="GG-red-SF"/>
    <property type="match status" value="1"/>
</dbReference>
<dbReference type="Gene3D" id="3.50.50.60">
    <property type="entry name" value="FAD/NAD(P)-binding domain"/>
    <property type="match status" value="1"/>
</dbReference>
<organism evidence="2">
    <name type="scientific">mine drainage metagenome</name>
    <dbReference type="NCBI Taxonomy" id="410659"/>
    <lineage>
        <taxon>unclassified sequences</taxon>
        <taxon>metagenomes</taxon>
        <taxon>ecological metagenomes</taxon>
    </lineage>
</organism>
<gene>
    <name evidence="2" type="ORF">B1B_10410</name>
</gene>
<dbReference type="PRINTS" id="PR00420">
    <property type="entry name" value="RNGMNOXGNASE"/>
</dbReference>
<reference evidence="2" key="2">
    <citation type="journal article" date="2014" name="ISME J.">
        <title>Microbial stratification in low pH oxic and suboxic macroscopic growths along an acid mine drainage.</title>
        <authorList>
            <person name="Mendez-Garcia C."/>
            <person name="Mesa V."/>
            <person name="Sprenger R.R."/>
            <person name="Richter M."/>
            <person name="Diez M.S."/>
            <person name="Solano J."/>
            <person name="Bargiela R."/>
            <person name="Golyshina O.V."/>
            <person name="Manteca A."/>
            <person name="Ramos J.L."/>
            <person name="Gallego J.R."/>
            <person name="Llorente I."/>
            <person name="Martins Dos Santos V.A."/>
            <person name="Jensen O.N."/>
            <person name="Pelaez A.I."/>
            <person name="Sanchez J."/>
            <person name="Ferrer M."/>
        </authorList>
    </citation>
    <scope>NUCLEOTIDE SEQUENCE</scope>
</reference>
<dbReference type="EMBL" id="AUZY01006812">
    <property type="protein sequence ID" value="EQD53143.1"/>
    <property type="molecule type" value="Genomic_DNA"/>
</dbReference>
<keyword evidence="2" id="KW-0560">Oxidoreductase</keyword>
<dbReference type="EC" id="1.-.-.-" evidence="2"/>
<dbReference type="GO" id="GO:0016628">
    <property type="term" value="F:oxidoreductase activity, acting on the CH-CH group of donors, NAD or NADP as acceptor"/>
    <property type="evidence" value="ECO:0007669"/>
    <property type="project" value="InterPro"/>
</dbReference>
<dbReference type="Pfam" id="PF01494">
    <property type="entry name" value="FAD_binding_3"/>
    <property type="match status" value="1"/>
</dbReference>
<dbReference type="InterPro" id="IPR050407">
    <property type="entry name" value="Geranylgeranyl_reductase"/>
</dbReference>
<dbReference type="AlphaFoldDB" id="T1A8J4"/>
<name>T1A8J4_9ZZZZ</name>
<accession>T1A8J4</accession>
<comment type="caution">
    <text evidence="2">The sequence shown here is derived from an EMBL/GenBank/DDBJ whole genome shotgun (WGS) entry which is preliminary data.</text>
</comment>
<dbReference type="InterPro" id="IPR011777">
    <property type="entry name" value="Geranylgeranyl_Rdtase_fam"/>
</dbReference>
<protein>
    <submittedName>
        <fullName evidence="2">Geranylgeranyl reductase</fullName>
        <ecNumber evidence="2">1.-.-.-</ecNumber>
    </submittedName>
</protein>
<dbReference type="PANTHER" id="PTHR42685:SF18">
    <property type="entry name" value="DIGERANYLGERANYLGLYCEROPHOSPHOLIPID REDUCTASE"/>
    <property type="match status" value="1"/>
</dbReference>
<evidence type="ECO:0000313" key="2">
    <source>
        <dbReference type="EMBL" id="EQD53143.1"/>
    </source>
</evidence>
<dbReference type="GO" id="GO:0071949">
    <property type="term" value="F:FAD binding"/>
    <property type="evidence" value="ECO:0007669"/>
    <property type="project" value="InterPro"/>
</dbReference>
<feature type="domain" description="FAD-binding" evidence="1">
    <location>
        <begin position="8"/>
        <end position="295"/>
    </location>
</feature>
<dbReference type="Gene3D" id="3.30.9.10">
    <property type="entry name" value="D-Amino Acid Oxidase, subunit A, domain 2"/>
    <property type="match status" value="1"/>
</dbReference>